<dbReference type="SUPFAM" id="SSF69000">
    <property type="entry name" value="FAD-dependent thiol oxidase"/>
    <property type="match status" value="1"/>
</dbReference>
<dbReference type="FunFam" id="1.20.120.310:FF:000005">
    <property type="entry name" value="Sulfhydryl oxidase"/>
    <property type="match status" value="1"/>
</dbReference>
<keyword evidence="4 7" id="KW-0274">FAD</keyword>
<dbReference type="EMBL" id="UYRR01032146">
    <property type="protein sequence ID" value="VDK54403.1"/>
    <property type="molecule type" value="Genomic_DNA"/>
</dbReference>
<dbReference type="GO" id="GO:0005615">
    <property type="term" value="C:extracellular space"/>
    <property type="evidence" value="ECO:0007669"/>
    <property type="project" value="TreeGrafter"/>
</dbReference>
<dbReference type="GO" id="GO:0006457">
    <property type="term" value="P:protein folding"/>
    <property type="evidence" value="ECO:0007669"/>
    <property type="project" value="TreeGrafter"/>
</dbReference>
<dbReference type="WBParaSite" id="ASIM_0001575101-mRNA-1">
    <property type="protein sequence ID" value="ASIM_0001575101-mRNA-1"/>
    <property type="gene ID" value="ASIM_0001575101"/>
</dbReference>
<proteinExistence type="predicted"/>
<comment type="cofactor">
    <cofactor evidence="1 7">
        <name>FAD</name>
        <dbReference type="ChEBI" id="CHEBI:57692"/>
    </cofactor>
</comment>
<organism evidence="12">
    <name type="scientific">Anisakis simplex</name>
    <name type="common">Herring worm</name>
    <dbReference type="NCBI Taxonomy" id="6269"/>
    <lineage>
        <taxon>Eukaryota</taxon>
        <taxon>Metazoa</taxon>
        <taxon>Ecdysozoa</taxon>
        <taxon>Nematoda</taxon>
        <taxon>Chromadorea</taxon>
        <taxon>Rhabditida</taxon>
        <taxon>Spirurina</taxon>
        <taxon>Ascaridomorpha</taxon>
        <taxon>Ascaridoidea</taxon>
        <taxon>Anisakidae</taxon>
        <taxon>Anisakis</taxon>
        <taxon>Anisakis simplex complex</taxon>
    </lineage>
</organism>
<dbReference type="Pfam" id="PF04777">
    <property type="entry name" value="Evr1_Alr"/>
    <property type="match status" value="1"/>
</dbReference>
<feature type="domain" description="ERV/ALR sulfhydryl oxidase" evidence="9">
    <location>
        <begin position="351"/>
        <end position="459"/>
    </location>
</feature>
<evidence type="ECO:0000256" key="1">
    <source>
        <dbReference type="ARBA" id="ARBA00001974"/>
    </source>
</evidence>
<protein>
    <recommendedName>
        <fullName evidence="7">Sulfhydryl oxidase</fullName>
        <ecNumber evidence="7">1.8.3.2</ecNumber>
    </recommendedName>
</protein>
<dbReference type="FunFam" id="3.40.30.10:FF:000379">
    <property type="entry name" value="Sulfhydryl oxidase"/>
    <property type="match status" value="1"/>
</dbReference>
<dbReference type="InterPro" id="IPR017905">
    <property type="entry name" value="ERV/ALR_sulphydryl_oxidase"/>
</dbReference>
<dbReference type="Gene3D" id="1.20.120.1960">
    <property type="entry name" value="QSOX sulfhydryl oxidase domain"/>
    <property type="match status" value="1"/>
</dbReference>
<dbReference type="PANTHER" id="PTHR22897">
    <property type="entry name" value="QUIESCIN Q6-RELATED SULFHYDRYL OXIDASE"/>
    <property type="match status" value="1"/>
</dbReference>
<evidence type="ECO:0000313" key="11">
    <source>
        <dbReference type="Proteomes" id="UP000267096"/>
    </source>
</evidence>
<dbReference type="Proteomes" id="UP000267096">
    <property type="component" value="Unassembled WGS sequence"/>
</dbReference>
<evidence type="ECO:0000256" key="7">
    <source>
        <dbReference type="RuleBase" id="RU371123"/>
    </source>
</evidence>
<keyword evidence="11" id="KW-1185">Reference proteome</keyword>
<dbReference type="AlphaFoldDB" id="A0A0M3K460"/>
<keyword evidence="5 7" id="KW-0560">Oxidoreductase</keyword>
<keyword evidence="3 8" id="KW-0732">Signal</keyword>
<evidence type="ECO:0000256" key="6">
    <source>
        <dbReference type="ARBA" id="ARBA00023157"/>
    </source>
</evidence>
<evidence type="ECO:0000256" key="5">
    <source>
        <dbReference type="ARBA" id="ARBA00023002"/>
    </source>
</evidence>
<evidence type="ECO:0000256" key="4">
    <source>
        <dbReference type="ARBA" id="ARBA00022827"/>
    </source>
</evidence>
<feature type="chain" id="PRO_5043121238" description="Sulfhydryl oxidase" evidence="8">
    <location>
        <begin position="20"/>
        <end position="500"/>
    </location>
</feature>
<dbReference type="Gene3D" id="1.20.120.310">
    <property type="entry name" value="ERV/ALR sulfhydryl oxidase domain"/>
    <property type="match status" value="1"/>
</dbReference>
<evidence type="ECO:0000313" key="10">
    <source>
        <dbReference type="EMBL" id="VDK54403.1"/>
    </source>
</evidence>
<gene>
    <name evidence="10" type="ORF">ASIM_LOCUS15159</name>
</gene>
<dbReference type="InterPro" id="IPR039798">
    <property type="entry name" value="Sulfhydryl_oxidase"/>
</dbReference>
<evidence type="ECO:0000313" key="12">
    <source>
        <dbReference type="WBParaSite" id="ASIM_0001575101-mRNA-1"/>
    </source>
</evidence>
<evidence type="ECO:0000256" key="3">
    <source>
        <dbReference type="ARBA" id="ARBA00022729"/>
    </source>
</evidence>
<name>A0A0M3K460_ANISI</name>
<dbReference type="PROSITE" id="PS51324">
    <property type="entry name" value="ERV_ALR"/>
    <property type="match status" value="1"/>
</dbReference>
<feature type="signal peptide" evidence="8">
    <location>
        <begin position="1"/>
        <end position="19"/>
    </location>
</feature>
<sequence length="500" mass="57837">MKLLISTVLVLLIAAVIYAEVAHIGQSPHGVNPTLYDAKRDPIIQLDASSFNDTVFCNGPIENCTAFLIERWQKVIKVAAMNCADPVNEMTCRDNGVQFFPFIKYYPRNATDAYHSSRMRPLQTLAEMRDQLTQAILTEYANNKYSDWPVFDFLGDVKTYTELWSGTPQSVGKMAIVFEGASDSLIGAQLLLDMSRYDDELTGRRCLKSHPLVEALHIKDFPAMAIYKRGERRPILNAELRRMLFNELEMFLSQSAPQHFQKQLLSNEVHSNFSSIDCDLQPEICRTRYYVSELDILKATRYALYREVARFGDNFRGSNLTALYVFMSALAEEKNGLPFPIKEDWEHCKGSDPKFRGYTCGLWTTFHTLTIQSFLNGFNDTDFNPLSPLQAVRGWVDNFFGCRYCRDHFIRMTTKTFPMDVNVRKPDDVFMYLWRAHNIVNARLKGRDTEDPEFIKYQFPAPFLCANCTENRHFNRNDVKRFLLDFYTTIMPFRKAQNSD</sequence>
<reference evidence="12" key="1">
    <citation type="submission" date="2017-02" db="UniProtKB">
        <authorList>
            <consortium name="WormBaseParasite"/>
        </authorList>
    </citation>
    <scope>IDENTIFICATION</scope>
</reference>
<dbReference type="GO" id="GO:0000139">
    <property type="term" value="C:Golgi membrane"/>
    <property type="evidence" value="ECO:0007669"/>
    <property type="project" value="TreeGrafter"/>
</dbReference>
<dbReference type="PANTHER" id="PTHR22897:SF8">
    <property type="entry name" value="SULFHYDRYL OXIDASE"/>
    <property type="match status" value="1"/>
</dbReference>
<dbReference type="InterPro" id="IPR036774">
    <property type="entry name" value="ERV/ALR_sulphydryl_oxid_sf"/>
</dbReference>
<dbReference type="GO" id="GO:0016971">
    <property type="term" value="F:flavin-dependent sulfhydryl oxidase activity"/>
    <property type="evidence" value="ECO:0007669"/>
    <property type="project" value="InterPro"/>
</dbReference>
<keyword evidence="2 7" id="KW-0285">Flavoprotein</keyword>
<dbReference type="EC" id="1.8.3.2" evidence="7"/>
<keyword evidence="6" id="KW-1015">Disulfide bond</keyword>
<evidence type="ECO:0000259" key="9">
    <source>
        <dbReference type="PROSITE" id="PS51324"/>
    </source>
</evidence>
<dbReference type="OrthoDB" id="59470at2759"/>
<dbReference type="Gene3D" id="3.40.30.10">
    <property type="entry name" value="Glutaredoxin"/>
    <property type="match status" value="2"/>
</dbReference>
<comment type="catalytic activity">
    <reaction evidence="7">
        <text>2 R'C(R)SH + O2 = R'C(R)S-S(R)CR' + H2O2</text>
        <dbReference type="Rhea" id="RHEA:17357"/>
        <dbReference type="ChEBI" id="CHEBI:15379"/>
        <dbReference type="ChEBI" id="CHEBI:16240"/>
        <dbReference type="ChEBI" id="CHEBI:16520"/>
        <dbReference type="ChEBI" id="CHEBI:17412"/>
        <dbReference type="EC" id="1.8.3.2"/>
    </reaction>
</comment>
<evidence type="ECO:0000256" key="2">
    <source>
        <dbReference type="ARBA" id="ARBA00022630"/>
    </source>
</evidence>
<evidence type="ECO:0000256" key="8">
    <source>
        <dbReference type="SAM" id="SignalP"/>
    </source>
</evidence>
<dbReference type="GO" id="GO:0003756">
    <property type="term" value="F:protein disulfide isomerase activity"/>
    <property type="evidence" value="ECO:0007669"/>
    <property type="project" value="TreeGrafter"/>
</dbReference>
<reference evidence="10 11" key="2">
    <citation type="submission" date="2018-11" db="EMBL/GenBank/DDBJ databases">
        <authorList>
            <consortium name="Pathogen Informatics"/>
        </authorList>
    </citation>
    <scope>NUCLEOTIDE SEQUENCE [LARGE SCALE GENOMIC DNA]</scope>
</reference>
<accession>A0A0M3K460</accession>
<dbReference type="InterPro" id="IPR042568">
    <property type="entry name" value="QSOX_FAD-bd_sf"/>
</dbReference>